<sequence>MQCKKFDKAYVDECVSLYVDVFSKEPWCEQNSIEKVKEYFLMLLEMNTFLGFVLIKDSQIIGVCVGYIKPYAFENNVAKEYAIEQFFIAHEWQNQGYGKQFLESIIEQLKAQCMDINAMILNTERSYPAFRFYKSAGFEALSDYAILARYV</sequence>
<proteinExistence type="predicted"/>
<name>A0A2W6MUF5_9HELI</name>
<dbReference type="PROSITE" id="PS51186">
    <property type="entry name" value="GNAT"/>
    <property type="match status" value="1"/>
</dbReference>
<dbReference type="Gene3D" id="3.40.630.30">
    <property type="match status" value="1"/>
</dbReference>
<keyword evidence="3" id="KW-1185">Reference proteome</keyword>
<dbReference type="Proteomes" id="UP000249746">
    <property type="component" value="Unassembled WGS sequence"/>
</dbReference>
<evidence type="ECO:0000259" key="1">
    <source>
        <dbReference type="PROSITE" id="PS51186"/>
    </source>
</evidence>
<dbReference type="PANTHER" id="PTHR43617">
    <property type="entry name" value="L-AMINO ACID N-ACETYLTRANSFERASE"/>
    <property type="match status" value="1"/>
</dbReference>
<accession>A0A2W6MUF5</accession>
<dbReference type="RefSeq" id="WP_111229777.1">
    <property type="nucleotide sequence ID" value="NZ_NBIU01000012.1"/>
</dbReference>
<dbReference type="OrthoDB" id="9789605at2"/>
<dbReference type="SUPFAM" id="SSF55729">
    <property type="entry name" value="Acyl-CoA N-acyltransferases (Nat)"/>
    <property type="match status" value="1"/>
</dbReference>
<organism evidence="2 3">
    <name type="scientific">Helicobacter valdiviensis</name>
    <dbReference type="NCBI Taxonomy" id="1458358"/>
    <lineage>
        <taxon>Bacteria</taxon>
        <taxon>Pseudomonadati</taxon>
        <taxon>Campylobacterota</taxon>
        <taxon>Epsilonproteobacteria</taxon>
        <taxon>Campylobacterales</taxon>
        <taxon>Helicobacteraceae</taxon>
        <taxon>Helicobacter</taxon>
    </lineage>
</organism>
<dbReference type="Pfam" id="PF00583">
    <property type="entry name" value="Acetyltransf_1"/>
    <property type="match status" value="1"/>
</dbReference>
<protein>
    <recommendedName>
        <fullName evidence="1">N-acetyltransferase domain-containing protein</fullName>
    </recommendedName>
</protein>
<dbReference type="InterPro" id="IPR016181">
    <property type="entry name" value="Acyl_CoA_acyltransferase"/>
</dbReference>
<dbReference type="InterPro" id="IPR000182">
    <property type="entry name" value="GNAT_dom"/>
</dbReference>
<dbReference type="EMBL" id="NBIU01000012">
    <property type="protein sequence ID" value="PZT48144.1"/>
    <property type="molecule type" value="Genomic_DNA"/>
</dbReference>
<gene>
    <name evidence="2" type="ORF">B6S12_05335</name>
</gene>
<dbReference type="InterPro" id="IPR050276">
    <property type="entry name" value="MshD_Acetyltransferase"/>
</dbReference>
<dbReference type="CDD" id="cd04301">
    <property type="entry name" value="NAT_SF"/>
    <property type="match status" value="1"/>
</dbReference>
<comment type="caution">
    <text evidence="2">The sequence shown here is derived from an EMBL/GenBank/DDBJ whole genome shotgun (WGS) entry which is preliminary data.</text>
</comment>
<dbReference type="AlphaFoldDB" id="A0A2W6MUF5"/>
<reference evidence="2 3" key="1">
    <citation type="submission" date="2017-03" db="EMBL/GenBank/DDBJ databases">
        <title>Genomic and clinical evidence uncovers the enterohepatic species Helicobacter valdiviensis as a potential human intestinal pathogen.</title>
        <authorList>
            <person name="Fresia P."/>
            <person name="Jara R."/>
            <person name="Sierra R."/>
            <person name="Ferres I."/>
            <person name="Greif G."/>
            <person name="Iraola G."/>
            <person name="Collado L."/>
        </authorList>
    </citation>
    <scope>NUCLEOTIDE SEQUENCE [LARGE SCALE GENOMIC DNA]</scope>
    <source>
        <strain evidence="2 3">WBE14</strain>
    </source>
</reference>
<evidence type="ECO:0000313" key="3">
    <source>
        <dbReference type="Proteomes" id="UP000249746"/>
    </source>
</evidence>
<dbReference type="GO" id="GO:0016747">
    <property type="term" value="F:acyltransferase activity, transferring groups other than amino-acyl groups"/>
    <property type="evidence" value="ECO:0007669"/>
    <property type="project" value="InterPro"/>
</dbReference>
<evidence type="ECO:0000313" key="2">
    <source>
        <dbReference type="EMBL" id="PZT48144.1"/>
    </source>
</evidence>
<feature type="domain" description="N-acetyltransferase" evidence="1">
    <location>
        <begin position="1"/>
        <end position="151"/>
    </location>
</feature>